<proteinExistence type="predicted"/>
<dbReference type="InterPro" id="IPR039366">
    <property type="entry name" value="Pilotin"/>
</dbReference>
<evidence type="ECO:0000313" key="3">
    <source>
        <dbReference type="Proteomes" id="UP001589628"/>
    </source>
</evidence>
<dbReference type="InterPro" id="IPR053196">
    <property type="entry name" value="Lipoprotein_YbaY-like"/>
</dbReference>
<dbReference type="PROSITE" id="PS51257">
    <property type="entry name" value="PROKAR_LIPOPROTEIN"/>
    <property type="match status" value="1"/>
</dbReference>
<name>A0ABV5ZAB2_9GAMM</name>
<dbReference type="PANTHER" id="PTHR38013">
    <property type="entry name" value="GLYCOPROTEIN/POLYSACCHARIDE METABOLISM"/>
    <property type="match status" value="1"/>
</dbReference>
<accession>A0ABV5ZAB2</accession>
<dbReference type="Proteomes" id="UP001589628">
    <property type="component" value="Unassembled WGS sequence"/>
</dbReference>
<sequence length="219" mass="24403">MKFHSFPVLSLMCLVLVSLAGCANRAGVGQGMQQLEVELSYRQRIAVPSDVWVEVGIYDVSSADEGIALVEQRWQPATQVPWRAQLRFDPGELIAQHDYEVQARVLSAAGELLWLNAESYPLQAPWSSRMSVLLQQAEDHSDAEGLSYQCGDGSRWLLVAEGDEIRLLRHSAETGRLLRPAAGDSDQVFVAPGARLILLEQRLHLELDGQRWSDCRLLP</sequence>
<keyword evidence="3" id="KW-1185">Reference proteome</keyword>
<evidence type="ECO:0000256" key="1">
    <source>
        <dbReference type="SAM" id="SignalP"/>
    </source>
</evidence>
<gene>
    <name evidence="2" type="ORF">ACFFLH_01435</name>
</gene>
<evidence type="ECO:0000313" key="2">
    <source>
        <dbReference type="EMBL" id="MFB9885074.1"/>
    </source>
</evidence>
<dbReference type="Pfam" id="PF09619">
    <property type="entry name" value="YscW"/>
    <property type="match status" value="1"/>
</dbReference>
<protein>
    <submittedName>
        <fullName evidence="2">YbaY family lipoprotein</fullName>
    </submittedName>
</protein>
<organism evidence="2 3">
    <name type="scientific">Balneatrix alpica</name>
    <dbReference type="NCBI Taxonomy" id="75684"/>
    <lineage>
        <taxon>Bacteria</taxon>
        <taxon>Pseudomonadati</taxon>
        <taxon>Pseudomonadota</taxon>
        <taxon>Gammaproteobacteria</taxon>
        <taxon>Oceanospirillales</taxon>
        <taxon>Balneatrichaceae</taxon>
        <taxon>Balneatrix</taxon>
    </lineage>
</organism>
<dbReference type="PANTHER" id="PTHR38013:SF1">
    <property type="entry name" value="GLYCOPROTEIN_POLYSACCHARIDE METABOLISM"/>
    <property type="match status" value="1"/>
</dbReference>
<keyword evidence="2" id="KW-0449">Lipoprotein</keyword>
<dbReference type="RefSeq" id="WP_027313310.1">
    <property type="nucleotide sequence ID" value="NZ_JBHLZN010000001.1"/>
</dbReference>
<dbReference type="EMBL" id="JBHLZN010000001">
    <property type="protein sequence ID" value="MFB9885074.1"/>
    <property type="molecule type" value="Genomic_DNA"/>
</dbReference>
<feature type="chain" id="PRO_5046555254" evidence="1">
    <location>
        <begin position="21"/>
        <end position="219"/>
    </location>
</feature>
<reference evidence="2 3" key="1">
    <citation type="submission" date="2024-09" db="EMBL/GenBank/DDBJ databases">
        <authorList>
            <person name="Sun Q."/>
            <person name="Mori K."/>
        </authorList>
    </citation>
    <scope>NUCLEOTIDE SEQUENCE [LARGE SCALE GENOMIC DNA]</scope>
    <source>
        <strain evidence="2 3">ATCC 51285</strain>
    </source>
</reference>
<feature type="signal peptide" evidence="1">
    <location>
        <begin position="1"/>
        <end position="20"/>
    </location>
</feature>
<comment type="caution">
    <text evidence="2">The sequence shown here is derived from an EMBL/GenBank/DDBJ whole genome shotgun (WGS) entry which is preliminary data.</text>
</comment>
<keyword evidence="1" id="KW-0732">Signal</keyword>